<feature type="region of interest" description="Disordered" evidence="1">
    <location>
        <begin position="186"/>
        <end position="215"/>
    </location>
</feature>
<reference evidence="3 4" key="1">
    <citation type="journal article" date="2017" name="Genome Announc.">
        <title>Genome sequence of the saprophytic ascomycete Epicoccum nigrum ICMP 19927 strain isolated from New Zealand.</title>
        <authorList>
            <person name="Fokin M."/>
            <person name="Fleetwood D."/>
            <person name="Weir B.S."/>
            <person name="Villas-Boas S.G."/>
        </authorList>
    </citation>
    <scope>NUCLEOTIDE SEQUENCE [LARGE SCALE GENOMIC DNA]</scope>
    <source>
        <strain evidence="3 4">ICMP 19927</strain>
    </source>
</reference>
<accession>A0A1Y2LLI9</accession>
<protein>
    <submittedName>
        <fullName evidence="3">Uncharacterized protein</fullName>
    </submittedName>
</protein>
<proteinExistence type="predicted"/>
<dbReference type="AlphaFoldDB" id="A0A1Y2LLI9"/>
<dbReference type="OMA" id="AQCATIN"/>
<dbReference type="InParanoid" id="A0A1Y2LLI9"/>
<feature type="chain" id="PRO_5012756646" evidence="2">
    <location>
        <begin position="21"/>
        <end position="246"/>
    </location>
</feature>
<feature type="compositionally biased region" description="Low complexity" evidence="1">
    <location>
        <begin position="200"/>
        <end position="215"/>
    </location>
</feature>
<keyword evidence="2" id="KW-0732">Signal</keyword>
<evidence type="ECO:0000313" key="3">
    <source>
        <dbReference type="EMBL" id="OSS44844.1"/>
    </source>
</evidence>
<name>A0A1Y2LLI9_EPING</name>
<evidence type="ECO:0000256" key="1">
    <source>
        <dbReference type="SAM" id="MobiDB-lite"/>
    </source>
</evidence>
<dbReference type="Proteomes" id="UP000193240">
    <property type="component" value="Unassembled WGS sequence"/>
</dbReference>
<dbReference type="EMBL" id="KZ107856">
    <property type="protein sequence ID" value="OSS44844.1"/>
    <property type="molecule type" value="Genomic_DNA"/>
</dbReference>
<feature type="signal peptide" evidence="2">
    <location>
        <begin position="1"/>
        <end position="20"/>
    </location>
</feature>
<evidence type="ECO:0000313" key="4">
    <source>
        <dbReference type="Proteomes" id="UP000193240"/>
    </source>
</evidence>
<gene>
    <name evidence="3" type="ORF">B5807_10681</name>
</gene>
<sequence>MRSFSFLLALVLAFATASYAWPSTNFPTLEARKGGKGNGTQSANPEKALKQTCKKMRNLDAVTQLAANQTKLDSWVAAGKLDQAGVDALKAKAANATTELQTLQSNTTLVTECAVVNAERKSISQCNQMKQLTKLATLAGNATALAAFEQKKKMNDTQIEKFKTKIADAPAKLKEMMSNTTLTTFCTQRQAENKDKKTDSAAQGDSTTTQAQQQTGSQSGAAASVTAQALPFVLVPALATVFVLFL</sequence>
<organism evidence="3 4">
    <name type="scientific">Epicoccum nigrum</name>
    <name type="common">Soil fungus</name>
    <name type="synonym">Epicoccum purpurascens</name>
    <dbReference type="NCBI Taxonomy" id="105696"/>
    <lineage>
        <taxon>Eukaryota</taxon>
        <taxon>Fungi</taxon>
        <taxon>Dikarya</taxon>
        <taxon>Ascomycota</taxon>
        <taxon>Pezizomycotina</taxon>
        <taxon>Dothideomycetes</taxon>
        <taxon>Pleosporomycetidae</taxon>
        <taxon>Pleosporales</taxon>
        <taxon>Pleosporineae</taxon>
        <taxon>Didymellaceae</taxon>
        <taxon>Epicoccum</taxon>
    </lineage>
</organism>
<evidence type="ECO:0000256" key="2">
    <source>
        <dbReference type="SAM" id="SignalP"/>
    </source>
</evidence>
<keyword evidence="4" id="KW-1185">Reference proteome</keyword>